<proteinExistence type="predicted"/>
<sequence>MVARLRRTSGSNFLPQMAVDAPKAIQVRAWGSLSSGIRQPLPDAAQPMLGVPKMLPADSSRLVLRK</sequence>
<reference evidence="1" key="1">
    <citation type="journal article" date="2023" name="Int. J. Mol. Sci.">
        <title>Metagenomics Revealed a New Genus 'Candidatus Thiocaldithrix dubininis' gen. nov., sp. nov. and a New Species 'Candidatus Thiothrix putei' sp. nov. in the Family Thiotrichaceae, Some Members of Which Have Traits of Both Na+- and H+-Motive Energetics.</title>
        <authorList>
            <person name="Ravin N.V."/>
            <person name="Muntyan M.S."/>
            <person name="Smolyakov D.D."/>
            <person name="Rudenko T.S."/>
            <person name="Beletsky A.V."/>
            <person name="Mardanov A.V."/>
            <person name="Grabovich M.Y."/>
        </authorList>
    </citation>
    <scope>NUCLEOTIDE SEQUENCE</scope>
    <source>
        <strain evidence="1">GKL-02</strain>
    </source>
</reference>
<gene>
    <name evidence="1" type="ORF">QJT81_08460</name>
</gene>
<accession>A0AA95HGB6</accession>
<dbReference type="Proteomes" id="UP001301326">
    <property type="component" value="Chromosome"/>
</dbReference>
<name>A0AA95HGB6_9GAMM</name>
<evidence type="ECO:0000313" key="1">
    <source>
        <dbReference type="EMBL" id="WGZ96530.1"/>
    </source>
</evidence>
<dbReference type="EMBL" id="CP124756">
    <property type="protein sequence ID" value="WGZ96530.1"/>
    <property type="molecule type" value="Genomic_DNA"/>
</dbReference>
<dbReference type="KEGG" id="tput:QJT81_08460"/>
<reference evidence="1" key="2">
    <citation type="submission" date="2023-04" db="EMBL/GenBank/DDBJ databases">
        <authorList>
            <person name="Beletskiy A.V."/>
            <person name="Mardanov A.V."/>
            <person name="Ravin N.V."/>
        </authorList>
    </citation>
    <scope>NUCLEOTIDE SEQUENCE</scope>
    <source>
        <strain evidence="1">GKL-02</strain>
    </source>
</reference>
<organism evidence="1">
    <name type="scientific">Candidatus Thiothrix putei</name>
    <dbReference type="NCBI Taxonomy" id="3080811"/>
    <lineage>
        <taxon>Bacteria</taxon>
        <taxon>Pseudomonadati</taxon>
        <taxon>Pseudomonadota</taxon>
        <taxon>Gammaproteobacteria</taxon>
        <taxon>Thiotrichales</taxon>
        <taxon>Thiotrichaceae</taxon>
        <taxon>Thiothrix</taxon>
    </lineage>
</organism>
<dbReference type="AlphaFoldDB" id="A0AA95HGB6"/>
<protein>
    <submittedName>
        <fullName evidence="1">Uncharacterized protein</fullName>
    </submittedName>
</protein>